<dbReference type="InterPro" id="IPR005135">
    <property type="entry name" value="Endo/exonuclease/phosphatase"/>
</dbReference>
<feature type="domain" description="Endonuclease/exonuclease/phosphatase" evidence="1">
    <location>
        <begin position="3"/>
        <end position="176"/>
    </location>
</feature>
<accession>A0AAD9MPS6</accession>
<reference evidence="2" key="1">
    <citation type="journal article" date="2023" name="Mol. Biol. Evol.">
        <title>Third-Generation Sequencing Reveals the Adaptive Role of the Epigenome in Three Deep-Sea Polychaetes.</title>
        <authorList>
            <person name="Perez M."/>
            <person name="Aroh O."/>
            <person name="Sun Y."/>
            <person name="Lan Y."/>
            <person name="Juniper S.K."/>
            <person name="Young C.R."/>
            <person name="Angers B."/>
            <person name="Qian P.Y."/>
        </authorList>
    </citation>
    <scope>NUCLEOTIDE SEQUENCE</scope>
    <source>
        <strain evidence="2">P08H-3</strain>
    </source>
</reference>
<dbReference type="AlphaFoldDB" id="A0AAD9MPS6"/>
<dbReference type="EMBL" id="JAODUP010001095">
    <property type="protein sequence ID" value="KAK2141457.1"/>
    <property type="molecule type" value="Genomic_DNA"/>
</dbReference>
<dbReference type="InterPro" id="IPR036691">
    <property type="entry name" value="Endo/exonu/phosph_ase_sf"/>
</dbReference>
<dbReference type="Proteomes" id="UP001208570">
    <property type="component" value="Unassembled WGS sequence"/>
</dbReference>
<gene>
    <name evidence="2" type="ORF">LSH36_1095g00036</name>
</gene>
<dbReference type="PANTHER" id="PTHR46670">
    <property type="entry name" value="ENDO/EXONUCLEASE/PHOSPHATASE DOMAIN-CONTAINING PROTEIN"/>
    <property type="match status" value="1"/>
</dbReference>
<dbReference type="PANTHER" id="PTHR46670:SF3">
    <property type="entry name" value="ENDONUCLEASE_EXONUCLEASE_PHOSPHATASE DOMAIN-CONTAINING PROTEIN"/>
    <property type="match status" value="1"/>
</dbReference>
<evidence type="ECO:0000313" key="2">
    <source>
        <dbReference type="EMBL" id="KAK2141457.1"/>
    </source>
</evidence>
<evidence type="ECO:0000313" key="3">
    <source>
        <dbReference type="Proteomes" id="UP001208570"/>
    </source>
</evidence>
<protein>
    <recommendedName>
        <fullName evidence="1">Endonuclease/exonuclease/phosphatase domain-containing protein</fullName>
    </recommendedName>
</protein>
<evidence type="ECO:0000259" key="1">
    <source>
        <dbReference type="Pfam" id="PF03372"/>
    </source>
</evidence>
<keyword evidence="3" id="KW-1185">Reference proteome</keyword>
<comment type="caution">
    <text evidence="2">The sequence shown here is derived from an EMBL/GenBank/DDBJ whole genome shotgun (WGS) entry which is preliminary data.</text>
</comment>
<proteinExistence type="predicted"/>
<name>A0AAD9MPS6_9ANNE</name>
<dbReference type="Gene3D" id="3.60.10.10">
    <property type="entry name" value="Endonuclease/exonuclease/phosphatase"/>
    <property type="match status" value="1"/>
</dbReference>
<dbReference type="GO" id="GO:0003824">
    <property type="term" value="F:catalytic activity"/>
    <property type="evidence" value="ECO:0007669"/>
    <property type="project" value="InterPro"/>
</dbReference>
<dbReference type="Pfam" id="PF03372">
    <property type="entry name" value="Exo_endo_phos"/>
    <property type="match status" value="1"/>
</dbReference>
<dbReference type="SUPFAM" id="SSF56219">
    <property type="entry name" value="DNase I-like"/>
    <property type="match status" value="1"/>
</dbReference>
<sequence length="555" mass="62372">MSICDFIITNGVDILAITETWLRTVIDDHVLSDPIPSGYDILHRARGGGVTVVFKQGLNMKKIVSFTSDVHAYTHFEHLDCYASTGDKPSRLCVIYRPPPSKQNGFTNTMFFDELSSYLNELAVAPQQLIITGDLNFHHDKPDSPDVHQFSGLLESHGLVQHVRAATHIQGHTLDVLITRKDSSILLDTPLVVDPFLVNTRGKSSVDHMAIYIKLDIGKPKSTRKKITFSEVPCYTCAVLDIDSTPSLQCTSGSVDDLISAYDSGIRRLINKHAPLQSKVPLSFKKAIVQPLLKKPSLDKEVLKNYRPVSNLPYLSKILETVVAKRLEQHLNTHHLHDNVQSAYHFCHSTETALLRVHHDITMALDNKYTTVLVLLDLNTHMGYVMILSTRFSPIVVTEPIADSVVNAVHYVRNLSVYLDSSLTMGKQVNAVSRACYYQIRNIGCIRQFITTDVCKTLVNSLVTSRLDYSNALLYGIPNSSSTRSTKQCCSSLRTRKREHITPVLKSLHWLSVVYRPLYKLPMYTYKALNSTASVYLEELVIPYHPRRSPRSESG</sequence>
<organism evidence="2 3">
    <name type="scientific">Paralvinella palmiformis</name>
    <dbReference type="NCBI Taxonomy" id="53620"/>
    <lineage>
        <taxon>Eukaryota</taxon>
        <taxon>Metazoa</taxon>
        <taxon>Spiralia</taxon>
        <taxon>Lophotrochozoa</taxon>
        <taxon>Annelida</taxon>
        <taxon>Polychaeta</taxon>
        <taxon>Sedentaria</taxon>
        <taxon>Canalipalpata</taxon>
        <taxon>Terebellida</taxon>
        <taxon>Terebelliformia</taxon>
        <taxon>Alvinellidae</taxon>
        <taxon>Paralvinella</taxon>
    </lineage>
</organism>